<keyword evidence="2" id="KW-1185">Reference proteome</keyword>
<evidence type="ECO:0000313" key="2">
    <source>
        <dbReference type="Proteomes" id="UP000683925"/>
    </source>
</evidence>
<accession>A0A8S1URL0</accession>
<comment type="caution">
    <text evidence="1">The sequence shown here is derived from an EMBL/GenBank/DDBJ whole genome shotgun (WGS) entry which is preliminary data.</text>
</comment>
<reference evidence="1" key="1">
    <citation type="submission" date="2021-01" db="EMBL/GenBank/DDBJ databases">
        <authorList>
            <consortium name="Genoscope - CEA"/>
            <person name="William W."/>
        </authorList>
    </citation>
    <scope>NUCLEOTIDE SEQUENCE</scope>
</reference>
<evidence type="ECO:0000313" key="1">
    <source>
        <dbReference type="EMBL" id="CAD8167820.1"/>
    </source>
</evidence>
<dbReference type="Proteomes" id="UP000683925">
    <property type="component" value="Unassembled WGS sequence"/>
</dbReference>
<dbReference type="AlphaFoldDB" id="A0A8S1URL0"/>
<sequence>MYFILVAEIKSFWNNLRIAMMEIYNLMIDAINLSFCLWRPNDHKRRRFDDGNSIKFDGCFQCKCSYLDYCFDFQRQLSRVQ</sequence>
<gene>
    <name evidence="1" type="ORF">POCTA_138.1.T0500299</name>
</gene>
<protein>
    <submittedName>
        <fullName evidence="1">Uncharacterized protein</fullName>
    </submittedName>
</protein>
<organism evidence="1 2">
    <name type="scientific">Paramecium octaurelia</name>
    <dbReference type="NCBI Taxonomy" id="43137"/>
    <lineage>
        <taxon>Eukaryota</taxon>
        <taxon>Sar</taxon>
        <taxon>Alveolata</taxon>
        <taxon>Ciliophora</taxon>
        <taxon>Intramacronucleata</taxon>
        <taxon>Oligohymenophorea</taxon>
        <taxon>Peniculida</taxon>
        <taxon>Parameciidae</taxon>
        <taxon>Paramecium</taxon>
    </lineage>
</organism>
<proteinExistence type="predicted"/>
<name>A0A8S1URL0_PAROT</name>
<dbReference type="EMBL" id="CAJJDP010000050">
    <property type="protein sequence ID" value="CAD8167820.1"/>
    <property type="molecule type" value="Genomic_DNA"/>
</dbReference>